<dbReference type="EMBL" id="CP107020">
    <property type="protein sequence ID" value="UYG16550.1"/>
    <property type="molecule type" value="Genomic_DNA"/>
</dbReference>
<evidence type="ECO:0000256" key="4">
    <source>
        <dbReference type="ARBA" id="ARBA00022729"/>
    </source>
</evidence>
<evidence type="ECO:0000256" key="5">
    <source>
        <dbReference type="SAM" id="MobiDB-lite"/>
    </source>
</evidence>
<evidence type="ECO:0000256" key="6">
    <source>
        <dbReference type="SAM" id="SignalP"/>
    </source>
</evidence>
<dbReference type="RefSeq" id="WP_263593763.1">
    <property type="nucleotide sequence ID" value="NZ_CP107020.1"/>
</dbReference>
<comment type="similarity">
    <text evidence="2">Belongs to the bacterial solute-binding protein 8 family.</text>
</comment>
<evidence type="ECO:0000259" key="7">
    <source>
        <dbReference type="PROSITE" id="PS50983"/>
    </source>
</evidence>
<sequence length="354" mass="37192">MTPTTPASDRRTTTAPLGRRSLLTGLGLLPLGALAACSDGGTDEASDAGGSDAGGASGTRTVTDAFGTEVEIPARAEKVVVLHYAATQAAMDLGLTPIGTGPAGQGGGGDEEEWVPAELWAELKDVPVVVSQQEPQIEKIAELEPDLILAPNTTEDDVRQQLEQIAPVYAFLLRGGQRKDWEGRVKGVSEALGREDEYTALAADWKQELDDAATAYADVAQGLVVGVVASYEEGNMYAWGEGNMQGTLLLPLGVTWSAQENAAVEGEKEPEKTVSNERVLDVVGDAQLVFYDSTLSGSTTAFTTALRESPLYRQLPAVAAGHEYPFGKNTIAGYSDARASLAKITAAFDAYRGA</sequence>
<evidence type="ECO:0000313" key="8">
    <source>
        <dbReference type="EMBL" id="UYG16550.1"/>
    </source>
</evidence>
<dbReference type="InterPro" id="IPR051313">
    <property type="entry name" value="Bact_iron-sidero_bind"/>
</dbReference>
<feature type="signal peptide" evidence="6">
    <location>
        <begin position="1"/>
        <end position="35"/>
    </location>
</feature>
<comment type="subcellular location">
    <subcellularLocation>
        <location evidence="1">Cell envelope</location>
    </subcellularLocation>
</comment>
<gene>
    <name evidence="8" type="ORF">BRM3_13240</name>
</gene>
<dbReference type="InterPro" id="IPR006311">
    <property type="entry name" value="TAT_signal"/>
</dbReference>
<evidence type="ECO:0000256" key="2">
    <source>
        <dbReference type="ARBA" id="ARBA00008814"/>
    </source>
</evidence>
<dbReference type="Pfam" id="PF01497">
    <property type="entry name" value="Peripla_BP_2"/>
    <property type="match status" value="1"/>
</dbReference>
<dbReference type="PROSITE" id="PS51318">
    <property type="entry name" value="TAT"/>
    <property type="match status" value="1"/>
</dbReference>
<dbReference type="Proteomes" id="UP001164305">
    <property type="component" value="Chromosome"/>
</dbReference>
<keyword evidence="4 6" id="KW-0732">Signal</keyword>
<proteinExistence type="inferred from homology"/>
<evidence type="ECO:0000313" key="9">
    <source>
        <dbReference type="Proteomes" id="UP001164305"/>
    </source>
</evidence>
<organism evidence="8 9">
    <name type="scientific">Brachybacterium huguangmaarense</name>
    <dbReference type="NCBI Taxonomy" id="1652028"/>
    <lineage>
        <taxon>Bacteria</taxon>
        <taxon>Bacillati</taxon>
        <taxon>Actinomycetota</taxon>
        <taxon>Actinomycetes</taxon>
        <taxon>Micrococcales</taxon>
        <taxon>Dermabacteraceae</taxon>
        <taxon>Brachybacterium</taxon>
    </lineage>
</organism>
<name>A0ABY6G024_9MICO</name>
<evidence type="ECO:0000256" key="3">
    <source>
        <dbReference type="ARBA" id="ARBA00022448"/>
    </source>
</evidence>
<feature type="chain" id="PRO_5045779413" evidence="6">
    <location>
        <begin position="36"/>
        <end position="354"/>
    </location>
</feature>
<feature type="domain" description="Fe/B12 periplasmic-binding" evidence="7">
    <location>
        <begin position="78"/>
        <end position="354"/>
    </location>
</feature>
<dbReference type="InterPro" id="IPR002491">
    <property type="entry name" value="ABC_transptr_periplasmic_BD"/>
</dbReference>
<protein>
    <submittedName>
        <fullName evidence="8">ABC transporter substrate-binding protein</fullName>
    </submittedName>
</protein>
<dbReference type="PANTHER" id="PTHR30532:SF1">
    <property type="entry name" value="IRON(3+)-HYDROXAMATE-BINDING PROTEIN FHUD"/>
    <property type="match status" value="1"/>
</dbReference>
<evidence type="ECO:0000256" key="1">
    <source>
        <dbReference type="ARBA" id="ARBA00004196"/>
    </source>
</evidence>
<keyword evidence="3" id="KW-0813">Transport</keyword>
<dbReference type="PANTHER" id="PTHR30532">
    <property type="entry name" value="IRON III DICITRATE-BINDING PERIPLASMIC PROTEIN"/>
    <property type="match status" value="1"/>
</dbReference>
<dbReference type="Gene3D" id="3.40.50.1980">
    <property type="entry name" value="Nitrogenase molybdenum iron protein domain"/>
    <property type="match status" value="2"/>
</dbReference>
<feature type="region of interest" description="Disordered" evidence="5">
    <location>
        <begin position="39"/>
        <end position="60"/>
    </location>
</feature>
<dbReference type="PROSITE" id="PS50983">
    <property type="entry name" value="FE_B12_PBP"/>
    <property type="match status" value="1"/>
</dbReference>
<accession>A0ABY6G024</accession>
<dbReference type="SUPFAM" id="SSF53807">
    <property type="entry name" value="Helical backbone' metal receptor"/>
    <property type="match status" value="1"/>
</dbReference>
<reference evidence="8" key="1">
    <citation type="submission" date="2022-10" db="EMBL/GenBank/DDBJ databases">
        <title>Whole-Genome Sequencing of Brachybacterium huguangmaarense BRM-3, Isolated from Betula schmidtii.</title>
        <authorList>
            <person name="Haam D."/>
        </authorList>
    </citation>
    <scope>NUCLEOTIDE SEQUENCE</scope>
    <source>
        <strain evidence="8">BRM-3</strain>
    </source>
</reference>
<keyword evidence="9" id="KW-1185">Reference proteome</keyword>